<dbReference type="OrthoDB" id="5598844at2759"/>
<feature type="compositionally biased region" description="Polar residues" evidence="3">
    <location>
        <begin position="82"/>
        <end position="127"/>
    </location>
</feature>
<feature type="compositionally biased region" description="Polar residues" evidence="3">
    <location>
        <begin position="579"/>
        <end position="589"/>
    </location>
</feature>
<dbReference type="STRING" id="1157616.A0A1Z5T162"/>
<reference evidence="4 5" key="1">
    <citation type="submission" date="2017-01" db="EMBL/GenBank/DDBJ databases">
        <title>The recent genome duplication of the halophilic yeast Hortaea werneckii: insights from long-read sequencing.</title>
        <authorList>
            <person name="Sinha S."/>
            <person name="Flibotte S."/>
            <person name="Neira M."/>
            <person name="Lenassi M."/>
            <person name="Gostincar C."/>
            <person name="Stajich J.E."/>
            <person name="Nislow C.E."/>
        </authorList>
    </citation>
    <scope>NUCLEOTIDE SEQUENCE [LARGE SCALE GENOMIC DNA]</scope>
    <source>
        <strain evidence="4 5">EXF-2000</strain>
    </source>
</reference>
<dbReference type="PANTHER" id="PTHR22597:SF5">
    <property type="entry name" value="LOCALIZATION PROTEIN, PUTATIVE (AFU_ORTHOLOGUE AFUA_1G10600)-RELATED"/>
    <property type="match status" value="1"/>
</dbReference>
<dbReference type="AlphaFoldDB" id="A0A1Z5T162"/>
<keyword evidence="5" id="KW-1185">Reference proteome</keyword>
<dbReference type="VEuPathDB" id="FungiDB:BTJ68_09750"/>
<organism evidence="4 5">
    <name type="scientific">Hortaea werneckii EXF-2000</name>
    <dbReference type="NCBI Taxonomy" id="1157616"/>
    <lineage>
        <taxon>Eukaryota</taxon>
        <taxon>Fungi</taxon>
        <taxon>Dikarya</taxon>
        <taxon>Ascomycota</taxon>
        <taxon>Pezizomycotina</taxon>
        <taxon>Dothideomycetes</taxon>
        <taxon>Dothideomycetidae</taxon>
        <taxon>Mycosphaerellales</taxon>
        <taxon>Teratosphaeriaceae</taxon>
        <taxon>Hortaea</taxon>
    </lineage>
</organism>
<feature type="compositionally biased region" description="Polar residues" evidence="3">
    <location>
        <begin position="420"/>
        <end position="440"/>
    </location>
</feature>
<dbReference type="GO" id="GO:0031490">
    <property type="term" value="F:chromatin DNA binding"/>
    <property type="evidence" value="ECO:0007669"/>
    <property type="project" value="TreeGrafter"/>
</dbReference>
<evidence type="ECO:0000256" key="1">
    <source>
        <dbReference type="ARBA" id="ARBA00023015"/>
    </source>
</evidence>
<feature type="compositionally biased region" description="Polar residues" evidence="3">
    <location>
        <begin position="24"/>
        <end position="44"/>
    </location>
</feature>
<keyword evidence="1" id="KW-0805">Transcription regulation</keyword>
<dbReference type="GO" id="GO:0016586">
    <property type="term" value="C:RSC-type complex"/>
    <property type="evidence" value="ECO:0007669"/>
    <property type="project" value="TreeGrafter"/>
</dbReference>
<feature type="region of interest" description="Disordered" evidence="3">
    <location>
        <begin position="579"/>
        <end position="622"/>
    </location>
</feature>
<name>A0A1Z5T162_HORWE</name>
<feature type="region of interest" description="Disordered" evidence="3">
    <location>
        <begin position="420"/>
        <end position="461"/>
    </location>
</feature>
<evidence type="ECO:0000256" key="3">
    <source>
        <dbReference type="SAM" id="MobiDB-lite"/>
    </source>
</evidence>
<protein>
    <recommendedName>
        <fullName evidence="6">Chromatin structure-remodeling complex subunit rsc7</fullName>
    </recommendedName>
</protein>
<evidence type="ECO:0008006" key="6">
    <source>
        <dbReference type="Google" id="ProtNLM"/>
    </source>
</evidence>
<feature type="region of interest" description="Disordered" evidence="3">
    <location>
        <begin position="1"/>
        <end position="170"/>
    </location>
</feature>
<keyword evidence="2" id="KW-0804">Transcription</keyword>
<sequence length="622" mass="68116">MLAVSHPISSALPSPHDRVMDESGTINPAALNSSASTITPNLLSQPAPRGTKRSRSPDSAVAAGPETDDFKSVKRSRPHSSGGMTRNVPTTMAQQPVHTPQISAQSLPQSSPTQGSPQRSTPGSATKPSVVKALPTVRDHTTDQLNPEGDEYIPRETDPDGETKVSKDGYPLDGRKFRCRTFQVPNRGEKLFMLATECARVLGYRDSYLLFNKNRSLYKIIANQHEKDNLIYQEILPFSYRSRQIAIVTARSMFRQFGSRLIESGRRVRDDYWEAKARKQGFTEEDLAGEKRPGAAKAREAAAAQASQHAIHAFPPGQIIYSDGIGGMDGQPPGLVPESHAPLPMIHLPSEELRTTYGQVLRPRQEPAGPPYQDRTQSSNPSDVYKQAHEAAEYNKQLATTRAHRANYLDDYWRRPHEQPVTQAEQGAQDASTVVPQHLQSPHAAASRGPQDQMGQHGSQMMPNAYAGFPHPQNPMASPVQAMNRPMPPGQLPQASPAVNIGSAHRATPSYGYSANPNMWQGPPTQPSPLPHGNAMQYGQQQHQSPMPPPQLPHQPSAMGYGQMNQMTTPNMAMNRSMYQPSPTPQQFNMGAMSTAAPQPGMQPWSGPSGAGGMPQDWQRYQ</sequence>
<evidence type="ECO:0000313" key="5">
    <source>
        <dbReference type="Proteomes" id="UP000194280"/>
    </source>
</evidence>
<feature type="region of interest" description="Disordered" evidence="3">
    <location>
        <begin position="362"/>
        <end position="385"/>
    </location>
</feature>
<dbReference type="EMBL" id="MUNK01000158">
    <property type="protein sequence ID" value="OTA28557.1"/>
    <property type="molecule type" value="Genomic_DNA"/>
</dbReference>
<dbReference type="InterPro" id="IPR013933">
    <property type="entry name" value="CRC_Rsc7/Swp82"/>
</dbReference>
<evidence type="ECO:0000256" key="2">
    <source>
        <dbReference type="ARBA" id="ARBA00023163"/>
    </source>
</evidence>
<dbReference type="Proteomes" id="UP000194280">
    <property type="component" value="Unassembled WGS sequence"/>
</dbReference>
<dbReference type="Pfam" id="PF08624">
    <property type="entry name" value="CRC_subunit"/>
    <property type="match status" value="1"/>
</dbReference>
<evidence type="ECO:0000313" key="4">
    <source>
        <dbReference type="EMBL" id="OTA28557.1"/>
    </source>
</evidence>
<accession>A0A1Z5T162</accession>
<proteinExistence type="predicted"/>
<comment type="caution">
    <text evidence="4">The sequence shown here is derived from an EMBL/GenBank/DDBJ whole genome shotgun (WGS) entry which is preliminary data.</text>
</comment>
<feature type="compositionally biased region" description="Basic and acidic residues" evidence="3">
    <location>
        <begin position="152"/>
        <end position="167"/>
    </location>
</feature>
<dbReference type="InParanoid" id="A0A1Z5T162"/>
<gene>
    <name evidence="4" type="ORF">BTJ68_09750</name>
</gene>
<feature type="region of interest" description="Disordered" evidence="3">
    <location>
        <begin position="521"/>
        <end position="553"/>
    </location>
</feature>
<dbReference type="PANTHER" id="PTHR22597">
    <property type="entry name" value="POLYCOMB GROUP PROTEIN"/>
    <property type="match status" value="1"/>
</dbReference>